<dbReference type="OrthoDB" id="166547at2"/>
<dbReference type="eggNOG" id="COG4852">
    <property type="taxonomic scope" value="Bacteria"/>
</dbReference>
<dbReference type="RefSeq" id="WP_013164785.1">
    <property type="nucleotide sequence ID" value="NC_014216.1"/>
</dbReference>
<proteinExistence type="predicted"/>
<keyword evidence="1" id="KW-1133">Transmembrane helix</keyword>
<evidence type="ECO:0000313" key="2">
    <source>
        <dbReference type="EMBL" id="ADH87279.1"/>
    </source>
</evidence>
<dbReference type="EMBL" id="CP001940">
    <property type="protein sequence ID" value="ADH87279.1"/>
    <property type="molecule type" value="Genomic_DNA"/>
</dbReference>
<reference evidence="3" key="1">
    <citation type="submission" date="2010-02" db="EMBL/GenBank/DDBJ databases">
        <title>Complete sequence of Desulfurivibrio alkaliphilus AHT2.</title>
        <authorList>
            <consortium name="US DOE Joint Genome Institute"/>
            <person name="Pitluck S."/>
            <person name="Chertkov O."/>
            <person name="Detter J.C."/>
            <person name="Han C."/>
            <person name="Tapia R."/>
            <person name="Larimer F."/>
            <person name="Land M."/>
            <person name="Hauser L."/>
            <person name="Kyrpides N."/>
            <person name="Mikhailova N."/>
            <person name="Sorokin D.Y."/>
            <person name="Muyzer G."/>
            <person name="Woyke T."/>
        </authorList>
    </citation>
    <scope>NUCLEOTIDE SEQUENCE [LARGE SCALE GENOMIC DNA]</scope>
    <source>
        <strain evidence="3">DSM 19089 / UNIQEM U267 / AHT2</strain>
    </source>
</reference>
<feature type="transmembrane region" description="Helical" evidence="1">
    <location>
        <begin position="74"/>
        <end position="93"/>
    </location>
</feature>
<evidence type="ECO:0008006" key="4">
    <source>
        <dbReference type="Google" id="ProtNLM"/>
    </source>
</evidence>
<evidence type="ECO:0000313" key="3">
    <source>
        <dbReference type="Proteomes" id="UP000001508"/>
    </source>
</evidence>
<feature type="transmembrane region" description="Helical" evidence="1">
    <location>
        <begin position="113"/>
        <end position="134"/>
    </location>
</feature>
<dbReference type="AlphaFoldDB" id="D6Z119"/>
<dbReference type="InterPro" id="IPR018687">
    <property type="entry name" value="DUF2177_membr"/>
</dbReference>
<dbReference type="InParanoid" id="D6Z119"/>
<organism evidence="2 3">
    <name type="scientific">Desulfurivibrio alkaliphilus (strain DSM 19089 / UNIQEM U267 / AHT2)</name>
    <dbReference type="NCBI Taxonomy" id="589865"/>
    <lineage>
        <taxon>Bacteria</taxon>
        <taxon>Pseudomonadati</taxon>
        <taxon>Thermodesulfobacteriota</taxon>
        <taxon>Desulfobulbia</taxon>
        <taxon>Desulfobulbales</taxon>
        <taxon>Desulfobulbaceae</taxon>
        <taxon>Desulfurivibrio</taxon>
    </lineage>
</organism>
<dbReference type="Pfam" id="PF09945">
    <property type="entry name" value="DUF2177"/>
    <property type="match status" value="1"/>
</dbReference>
<dbReference type="HOGENOM" id="CLU_140354_0_0_7"/>
<feature type="transmembrane region" description="Helical" evidence="1">
    <location>
        <begin position="7"/>
        <end position="27"/>
    </location>
</feature>
<keyword evidence="1" id="KW-0472">Membrane</keyword>
<protein>
    <recommendedName>
        <fullName evidence="4">DUF2177 family protein</fullName>
    </recommendedName>
</protein>
<accession>D6Z119</accession>
<gene>
    <name evidence="2" type="ordered locus">DaAHT2_2618</name>
</gene>
<dbReference type="STRING" id="589865.DaAHT2_2618"/>
<keyword evidence="3" id="KW-1185">Reference proteome</keyword>
<name>D6Z119_DESAT</name>
<keyword evidence="1" id="KW-0812">Transmembrane</keyword>
<dbReference type="Proteomes" id="UP000001508">
    <property type="component" value="Chromosome"/>
</dbReference>
<feature type="transmembrane region" description="Helical" evidence="1">
    <location>
        <begin position="47"/>
        <end position="67"/>
    </location>
</feature>
<dbReference type="KEGG" id="dak:DaAHT2_2618"/>
<sequence length="135" mass="15320">MDYIFYLKLYLVTVPIFFMVDMLWLGLIARKFYRKNLGFILSPEVNWLAALTFYFIFIVGIIIFAVNPAIENDSLAKAMVMGGLFGFFTYATYDLTNMALIKGWPLKVVLVDIAWGAFLCATVASLSFTAARWLA</sequence>
<evidence type="ECO:0000256" key="1">
    <source>
        <dbReference type="SAM" id="Phobius"/>
    </source>
</evidence>